<evidence type="ECO:0000256" key="1">
    <source>
        <dbReference type="SAM" id="MobiDB-lite"/>
    </source>
</evidence>
<accession>A0AAV9G9S8</accession>
<comment type="caution">
    <text evidence="3">The sequence shown here is derived from an EMBL/GenBank/DDBJ whole genome shotgun (WGS) entry which is preliminary data.</text>
</comment>
<keyword evidence="4" id="KW-1185">Reference proteome</keyword>
<evidence type="ECO:0000313" key="4">
    <source>
        <dbReference type="Proteomes" id="UP001321760"/>
    </source>
</evidence>
<proteinExistence type="predicted"/>
<feature type="region of interest" description="Disordered" evidence="1">
    <location>
        <begin position="300"/>
        <end position="323"/>
    </location>
</feature>
<evidence type="ECO:0008006" key="5">
    <source>
        <dbReference type="Google" id="ProtNLM"/>
    </source>
</evidence>
<dbReference type="AlphaFoldDB" id="A0AAV9G9S8"/>
<feature type="region of interest" description="Disordered" evidence="1">
    <location>
        <begin position="17"/>
        <end position="46"/>
    </location>
</feature>
<reference evidence="3" key="2">
    <citation type="submission" date="2023-05" db="EMBL/GenBank/DDBJ databases">
        <authorList>
            <consortium name="Lawrence Berkeley National Laboratory"/>
            <person name="Steindorff A."/>
            <person name="Hensen N."/>
            <person name="Bonometti L."/>
            <person name="Westerberg I."/>
            <person name="Brannstrom I.O."/>
            <person name="Guillou S."/>
            <person name="Cros-Aarteil S."/>
            <person name="Calhoun S."/>
            <person name="Haridas S."/>
            <person name="Kuo A."/>
            <person name="Mondo S."/>
            <person name="Pangilinan J."/>
            <person name="Riley R."/>
            <person name="Labutti K."/>
            <person name="Andreopoulos B."/>
            <person name="Lipzen A."/>
            <person name="Chen C."/>
            <person name="Yanf M."/>
            <person name="Daum C."/>
            <person name="Ng V."/>
            <person name="Clum A."/>
            <person name="Ohm R."/>
            <person name="Martin F."/>
            <person name="Silar P."/>
            <person name="Natvig D."/>
            <person name="Lalanne C."/>
            <person name="Gautier V."/>
            <person name="Ament-Velasquez S.L."/>
            <person name="Kruys A."/>
            <person name="Hutchinson M.I."/>
            <person name="Powell A.J."/>
            <person name="Barry K."/>
            <person name="Miller A.N."/>
            <person name="Grigoriev I.V."/>
            <person name="Debuchy R."/>
            <person name="Gladieux P."/>
            <person name="Thoren M.H."/>
            <person name="Johannesson H."/>
        </authorList>
    </citation>
    <scope>NUCLEOTIDE SEQUENCE</scope>
    <source>
        <strain evidence="3">PSN243</strain>
    </source>
</reference>
<feature type="chain" id="PRO_5043843933" description="AA1-like domain-containing protein" evidence="2">
    <location>
        <begin position="22"/>
        <end position="323"/>
    </location>
</feature>
<dbReference type="EMBL" id="MU865968">
    <property type="protein sequence ID" value="KAK4445135.1"/>
    <property type="molecule type" value="Genomic_DNA"/>
</dbReference>
<gene>
    <name evidence="3" type="ORF">QBC34DRAFT_441875</name>
</gene>
<reference evidence="3" key="1">
    <citation type="journal article" date="2023" name="Mol. Phylogenet. Evol.">
        <title>Genome-scale phylogeny and comparative genomics of the fungal order Sordariales.</title>
        <authorList>
            <person name="Hensen N."/>
            <person name="Bonometti L."/>
            <person name="Westerberg I."/>
            <person name="Brannstrom I.O."/>
            <person name="Guillou S."/>
            <person name="Cros-Aarteil S."/>
            <person name="Calhoun S."/>
            <person name="Haridas S."/>
            <person name="Kuo A."/>
            <person name="Mondo S."/>
            <person name="Pangilinan J."/>
            <person name="Riley R."/>
            <person name="LaButti K."/>
            <person name="Andreopoulos B."/>
            <person name="Lipzen A."/>
            <person name="Chen C."/>
            <person name="Yan M."/>
            <person name="Daum C."/>
            <person name="Ng V."/>
            <person name="Clum A."/>
            <person name="Steindorff A."/>
            <person name="Ohm R.A."/>
            <person name="Martin F."/>
            <person name="Silar P."/>
            <person name="Natvig D.O."/>
            <person name="Lalanne C."/>
            <person name="Gautier V."/>
            <person name="Ament-Velasquez S.L."/>
            <person name="Kruys A."/>
            <person name="Hutchinson M.I."/>
            <person name="Powell A.J."/>
            <person name="Barry K."/>
            <person name="Miller A.N."/>
            <person name="Grigoriev I.V."/>
            <person name="Debuchy R."/>
            <person name="Gladieux P."/>
            <person name="Hiltunen Thoren M."/>
            <person name="Johannesson H."/>
        </authorList>
    </citation>
    <scope>NUCLEOTIDE SEQUENCE</scope>
    <source>
        <strain evidence="3">PSN243</strain>
    </source>
</reference>
<sequence length="323" mass="35253">MPTLPTTLLLFLLSTTSTTTASPRARSNHPQNPTLPGKPTTHKHSHAALPICNPQSKIPRLFSLSHTKITYTPDESTHQGTAVFTLTNTLTKRSETLRCDLRFNHNCEFLGTPHDGDTRVWVQTDMSKGELGVTVSAPWRCDSGREVRGGRRQKASVTGTVEVKLDCVDGRGKPGSCVREEEVFGTGEVVMDVDGFVEEESEVGGKGKQRPPFPMTGRWRGEGGDDWKGVVGGKAILGMAKRGRAMAKALAHFEGKGKDVGKEKGEGKEDGKGKGKKKDEEVMNEKKFIDQVEHRLCSPSCLREARPEPASGSRYTKGLRISS</sequence>
<protein>
    <recommendedName>
        <fullName evidence="5">AA1-like domain-containing protein</fullName>
    </recommendedName>
</protein>
<evidence type="ECO:0000313" key="3">
    <source>
        <dbReference type="EMBL" id="KAK4445135.1"/>
    </source>
</evidence>
<feature type="signal peptide" evidence="2">
    <location>
        <begin position="1"/>
        <end position="21"/>
    </location>
</feature>
<keyword evidence="2" id="KW-0732">Signal</keyword>
<feature type="region of interest" description="Disordered" evidence="1">
    <location>
        <begin position="200"/>
        <end position="225"/>
    </location>
</feature>
<organism evidence="3 4">
    <name type="scientific">Podospora aff. communis PSN243</name>
    <dbReference type="NCBI Taxonomy" id="3040156"/>
    <lineage>
        <taxon>Eukaryota</taxon>
        <taxon>Fungi</taxon>
        <taxon>Dikarya</taxon>
        <taxon>Ascomycota</taxon>
        <taxon>Pezizomycotina</taxon>
        <taxon>Sordariomycetes</taxon>
        <taxon>Sordariomycetidae</taxon>
        <taxon>Sordariales</taxon>
        <taxon>Podosporaceae</taxon>
        <taxon>Podospora</taxon>
    </lineage>
</organism>
<dbReference type="Proteomes" id="UP001321760">
    <property type="component" value="Unassembled WGS sequence"/>
</dbReference>
<name>A0AAV9G9S8_9PEZI</name>
<evidence type="ECO:0000256" key="2">
    <source>
        <dbReference type="SAM" id="SignalP"/>
    </source>
</evidence>
<feature type="region of interest" description="Disordered" evidence="1">
    <location>
        <begin position="257"/>
        <end position="285"/>
    </location>
</feature>